<feature type="transmembrane region" description="Helical" evidence="7">
    <location>
        <begin position="256"/>
        <end position="277"/>
    </location>
</feature>
<evidence type="ECO:0000313" key="9">
    <source>
        <dbReference type="EMBL" id="RHA37181.1"/>
    </source>
</evidence>
<dbReference type="CDD" id="cd19756">
    <property type="entry name" value="Bbox2"/>
    <property type="match status" value="1"/>
</dbReference>
<proteinExistence type="inferred from homology"/>
<feature type="transmembrane region" description="Helical" evidence="7">
    <location>
        <begin position="178"/>
        <end position="200"/>
    </location>
</feature>
<dbReference type="Proteomes" id="UP000283374">
    <property type="component" value="Unassembled WGS sequence"/>
</dbReference>
<dbReference type="OrthoDB" id="9807874at2"/>
<keyword evidence="6 7" id="KW-0472">Membrane</keyword>
<dbReference type="AlphaFoldDB" id="A0A413RH99"/>
<dbReference type="SUPFAM" id="SSF57845">
    <property type="entry name" value="B-box zinc-binding domain"/>
    <property type="match status" value="1"/>
</dbReference>
<dbReference type="GO" id="GO:0016020">
    <property type="term" value="C:membrane"/>
    <property type="evidence" value="ECO:0007669"/>
    <property type="project" value="UniProtKB-SubCell"/>
</dbReference>
<feature type="transmembrane region" description="Helical" evidence="7">
    <location>
        <begin position="207"/>
        <end position="225"/>
    </location>
</feature>
<dbReference type="SUPFAM" id="SSF144091">
    <property type="entry name" value="Rhomboid-like"/>
    <property type="match status" value="1"/>
</dbReference>
<keyword evidence="10" id="KW-1185">Reference proteome</keyword>
<keyword evidence="9" id="KW-0645">Protease</keyword>
<protein>
    <submittedName>
        <fullName evidence="9">Rhomboid family intramembrane serine protease</fullName>
    </submittedName>
</protein>
<dbReference type="Gene3D" id="1.20.1540.10">
    <property type="entry name" value="Rhomboid-like"/>
    <property type="match status" value="1"/>
</dbReference>
<evidence type="ECO:0000256" key="4">
    <source>
        <dbReference type="ARBA" id="ARBA00022801"/>
    </source>
</evidence>
<accession>A0A413RH99</accession>
<dbReference type="Pfam" id="PF01694">
    <property type="entry name" value="Rhomboid"/>
    <property type="match status" value="1"/>
</dbReference>
<dbReference type="GO" id="GO:0004252">
    <property type="term" value="F:serine-type endopeptidase activity"/>
    <property type="evidence" value="ECO:0007669"/>
    <property type="project" value="InterPro"/>
</dbReference>
<feature type="transmembrane region" description="Helical" evidence="7">
    <location>
        <begin position="120"/>
        <end position="141"/>
    </location>
</feature>
<keyword evidence="4" id="KW-0378">Hydrolase</keyword>
<feature type="transmembrane region" description="Helical" evidence="7">
    <location>
        <begin position="153"/>
        <end position="172"/>
    </location>
</feature>
<evidence type="ECO:0000256" key="1">
    <source>
        <dbReference type="ARBA" id="ARBA00004141"/>
    </source>
</evidence>
<reference evidence="9 10" key="1">
    <citation type="submission" date="2018-08" db="EMBL/GenBank/DDBJ databases">
        <title>Cellulomonas rhizosphaerae sp. nov., a novel actinomycete isolated from soil.</title>
        <authorList>
            <person name="Tian Y."/>
        </authorList>
    </citation>
    <scope>NUCLEOTIDE SEQUENCE [LARGE SCALE GENOMIC DNA]</scope>
    <source>
        <strain evidence="9 10">NEAU-TCZ24</strain>
    </source>
</reference>
<name>A0A413RH99_9CELL</name>
<evidence type="ECO:0000256" key="2">
    <source>
        <dbReference type="ARBA" id="ARBA00009045"/>
    </source>
</evidence>
<comment type="subcellular location">
    <subcellularLocation>
        <location evidence="1">Membrane</location>
        <topology evidence="1">Multi-pass membrane protein</topology>
    </subcellularLocation>
</comment>
<evidence type="ECO:0000313" key="10">
    <source>
        <dbReference type="Proteomes" id="UP000283374"/>
    </source>
</evidence>
<keyword evidence="3 7" id="KW-0812">Transmembrane</keyword>
<dbReference type="InterPro" id="IPR035952">
    <property type="entry name" value="Rhomboid-like_sf"/>
</dbReference>
<comment type="caution">
    <text evidence="9">The sequence shown here is derived from an EMBL/GenBank/DDBJ whole genome shotgun (WGS) entry which is preliminary data.</text>
</comment>
<feature type="transmembrane region" description="Helical" evidence="7">
    <location>
        <begin position="231"/>
        <end position="249"/>
    </location>
</feature>
<sequence>MSEELAANRPAAPPVCPRHPDRVSYVRCQRCGRPVCADCQRPAPVGVQCPDCVAEAAAAIPARRTTLGGQLRQGPPVVTLTFIGLCAASYVIGLVNPAWVDQLAFNPLLGQSQPYRFLTAAFLHASTIHIASNLIALWFIGPYLEQALGRARFTTLYLLAAVGGQVGVVLLAGPTGSWNTWVVGASGAVFGLFGAIFFVMRRLGGNATGIIGVIVLNVLIGFVVPGIAWQAHAGGLVVGALLGAAYAFAPPARRRLVAVAVPVALVVVMAVAVKLVYASVNIVFL</sequence>
<evidence type="ECO:0000256" key="7">
    <source>
        <dbReference type="SAM" id="Phobius"/>
    </source>
</evidence>
<evidence type="ECO:0000259" key="8">
    <source>
        <dbReference type="Pfam" id="PF01694"/>
    </source>
</evidence>
<dbReference type="InterPro" id="IPR050925">
    <property type="entry name" value="Rhomboid_protease_S54"/>
</dbReference>
<evidence type="ECO:0000256" key="5">
    <source>
        <dbReference type="ARBA" id="ARBA00022989"/>
    </source>
</evidence>
<dbReference type="GO" id="GO:0006508">
    <property type="term" value="P:proteolysis"/>
    <property type="evidence" value="ECO:0007669"/>
    <property type="project" value="UniProtKB-KW"/>
</dbReference>
<feature type="transmembrane region" description="Helical" evidence="7">
    <location>
        <begin position="77"/>
        <end position="100"/>
    </location>
</feature>
<dbReference type="PANTHER" id="PTHR43731">
    <property type="entry name" value="RHOMBOID PROTEASE"/>
    <property type="match status" value="1"/>
</dbReference>
<dbReference type="InterPro" id="IPR022764">
    <property type="entry name" value="Peptidase_S54_rhomboid_dom"/>
</dbReference>
<comment type="similarity">
    <text evidence="2">Belongs to the peptidase S54 family.</text>
</comment>
<organism evidence="9 10">
    <name type="scientific">Cellulomonas rhizosphaerae</name>
    <dbReference type="NCBI Taxonomy" id="2293719"/>
    <lineage>
        <taxon>Bacteria</taxon>
        <taxon>Bacillati</taxon>
        <taxon>Actinomycetota</taxon>
        <taxon>Actinomycetes</taxon>
        <taxon>Micrococcales</taxon>
        <taxon>Cellulomonadaceae</taxon>
        <taxon>Cellulomonas</taxon>
    </lineage>
</organism>
<feature type="domain" description="Peptidase S54 rhomboid" evidence="8">
    <location>
        <begin position="112"/>
        <end position="245"/>
    </location>
</feature>
<dbReference type="PANTHER" id="PTHR43731:SF14">
    <property type="entry name" value="PRESENILIN-ASSOCIATED RHOMBOID-LIKE PROTEIN, MITOCHONDRIAL"/>
    <property type="match status" value="1"/>
</dbReference>
<gene>
    <name evidence="9" type="ORF">D1825_17905</name>
</gene>
<evidence type="ECO:0000256" key="3">
    <source>
        <dbReference type="ARBA" id="ARBA00022692"/>
    </source>
</evidence>
<dbReference type="EMBL" id="QWKP01000223">
    <property type="protein sequence ID" value="RHA37181.1"/>
    <property type="molecule type" value="Genomic_DNA"/>
</dbReference>
<keyword evidence="5 7" id="KW-1133">Transmembrane helix</keyword>
<evidence type="ECO:0000256" key="6">
    <source>
        <dbReference type="ARBA" id="ARBA00023136"/>
    </source>
</evidence>